<sequence length="587" mass="64524">MGNSPSTIQIYDDEIDPSMQQKILDSAGQQLESTLSQKNMAKNIAAVTDGGTDFEAIRAKSNEVINVLMLLTATAMFPFCFGYFFGNNPPNAQGAPKSVGNFCSISTPVTGQIIPYLGSEVFSKLGLPMWVELQATADLVETTTKLVSDSKDPLWGFVQMTQTYDSGVGDQGDWRLDALILYVNGALTMDGLRAGFSMIYFMGVFYQVQSDSKSIRDSSRRDAFSSAARLPAGGSTPTNDAQLTDTLKKNATTSFQNKFGFSYTSVPPDSWRAQGVASAYLRSNTQLLYLPIQNPGRDYVRTVVEQGLFGGLGLPVASIQKQAIDDLTSDCLSILSGSTQSSWVTNTVDRLYHSTDPSRNPIRQKSIVMSWQQYKTNSNGLKIPVIYIFVQAVLYEELPADQRAMQQLMQVLCDKIRVELQKPPGNNDLLSLRALLMEYAGVKFLSSFGFSYSGQDSNPPDRSPGGAVKGLDGVLQAKIYPAGTAEVEQWLNQELLEKDSMTFPVFAINPIWEKIRNDVIGFTKISTSSDWYSAYNSTVYRHPSGGTNIKQYSQYVYTVGELVVDGVKVTRVFVCYVGVYCGTLKTS</sequence>
<keyword evidence="1" id="KW-0472">Membrane</keyword>
<dbReference type="EMBL" id="MU152009">
    <property type="protein sequence ID" value="KAF9441214.1"/>
    <property type="molecule type" value="Genomic_DNA"/>
</dbReference>
<evidence type="ECO:0000313" key="3">
    <source>
        <dbReference type="Proteomes" id="UP000807342"/>
    </source>
</evidence>
<comment type="caution">
    <text evidence="2">The sequence shown here is derived from an EMBL/GenBank/DDBJ whole genome shotgun (WGS) entry which is preliminary data.</text>
</comment>
<evidence type="ECO:0000256" key="1">
    <source>
        <dbReference type="SAM" id="Phobius"/>
    </source>
</evidence>
<protein>
    <submittedName>
        <fullName evidence="2">Uncharacterized protein</fullName>
    </submittedName>
</protein>
<keyword evidence="3" id="KW-1185">Reference proteome</keyword>
<keyword evidence="1" id="KW-1133">Transmembrane helix</keyword>
<feature type="transmembrane region" description="Helical" evidence="1">
    <location>
        <begin position="64"/>
        <end position="85"/>
    </location>
</feature>
<reference evidence="2" key="1">
    <citation type="submission" date="2020-11" db="EMBL/GenBank/DDBJ databases">
        <authorList>
            <consortium name="DOE Joint Genome Institute"/>
            <person name="Ahrendt S."/>
            <person name="Riley R."/>
            <person name="Andreopoulos W."/>
            <person name="Labutti K."/>
            <person name="Pangilinan J."/>
            <person name="Ruiz-Duenas F.J."/>
            <person name="Barrasa J.M."/>
            <person name="Sanchez-Garcia M."/>
            <person name="Camarero S."/>
            <person name="Miyauchi S."/>
            <person name="Serrano A."/>
            <person name="Linde D."/>
            <person name="Babiker R."/>
            <person name="Drula E."/>
            <person name="Ayuso-Fernandez I."/>
            <person name="Pacheco R."/>
            <person name="Padilla G."/>
            <person name="Ferreira P."/>
            <person name="Barriuso J."/>
            <person name="Kellner H."/>
            <person name="Castanera R."/>
            <person name="Alfaro M."/>
            <person name="Ramirez L."/>
            <person name="Pisabarro A.G."/>
            <person name="Kuo A."/>
            <person name="Tritt A."/>
            <person name="Lipzen A."/>
            <person name="He G."/>
            <person name="Yan M."/>
            <person name="Ng V."/>
            <person name="Cullen D."/>
            <person name="Martin F."/>
            <person name="Rosso M.-N."/>
            <person name="Henrissat B."/>
            <person name="Hibbett D."/>
            <person name="Martinez A.T."/>
            <person name="Grigoriev I.V."/>
        </authorList>
    </citation>
    <scope>NUCLEOTIDE SEQUENCE</scope>
    <source>
        <strain evidence="2">MF-IS2</strain>
    </source>
</reference>
<keyword evidence="1" id="KW-0812">Transmembrane</keyword>
<dbReference type="AlphaFoldDB" id="A0A9P5WY74"/>
<accession>A0A9P5WY74</accession>
<evidence type="ECO:0000313" key="2">
    <source>
        <dbReference type="EMBL" id="KAF9441214.1"/>
    </source>
</evidence>
<gene>
    <name evidence="2" type="ORF">P691DRAFT_779881</name>
</gene>
<name>A0A9P5WY74_9AGAR</name>
<dbReference type="Proteomes" id="UP000807342">
    <property type="component" value="Unassembled WGS sequence"/>
</dbReference>
<organism evidence="2 3">
    <name type="scientific">Macrolepiota fuliginosa MF-IS2</name>
    <dbReference type="NCBI Taxonomy" id="1400762"/>
    <lineage>
        <taxon>Eukaryota</taxon>
        <taxon>Fungi</taxon>
        <taxon>Dikarya</taxon>
        <taxon>Basidiomycota</taxon>
        <taxon>Agaricomycotina</taxon>
        <taxon>Agaricomycetes</taxon>
        <taxon>Agaricomycetidae</taxon>
        <taxon>Agaricales</taxon>
        <taxon>Agaricineae</taxon>
        <taxon>Agaricaceae</taxon>
        <taxon>Macrolepiota</taxon>
    </lineage>
</organism>
<proteinExistence type="predicted"/>